<evidence type="ECO:0000256" key="10">
    <source>
        <dbReference type="SAM" id="SignalP"/>
    </source>
</evidence>
<dbReference type="Pfam" id="PF05450">
    <property type="entry name" value="Nicastrin"/>
    <property type="match status" value="1"/>
</dbReference>
<dbReference type="CDD" id="cd03881">
    <property type="entry name" value="M28_Nicastrin"/>
    <property type="match status" value="1"/>
</dbReference>
<dbReference type="InterPro" id="IPR041084">
    <property type="entry name" value="Ncstrn_small"/>
</dbReference>
<evidence type="ECO:0000256" key="2">
    <source>
        <dbReference type="ARBA" id="ARBA00007717"/>
    </source>
</evidence>
<evidence type="ECO:0000256" key="1">
    <source>
        <dbReference type="ARBA" id="ARBA00004479"/>
    </source>
</evidence>
<feature type="domain" description="Nicastrin small lobe" evidence="11">
    <location>
        <begin position="53"/>
        <end position="214"/>
    </location>
</feature>
<dbReference type="InterPro" id="IPR008710">
    <property type="entry name" value="Nicastrin"/>
</dbReference>
<accession>M4EX82</accession>
<dbReference type="OMA" id="ECVYPGV"/>
<keyword evidence="7" id="KW-1133">Transmembrane helix</keyword>
<dbReference type="Gramene" id="Bra033418.1">
    <property type="protein sequence ID" value="Bra033418.1-P"/>
    <property type="gene ID" value="Bra033418"/>
</dbReference>
<evidence type="ECO:0000259" key="11">
    <source>
        <dbReference type="Pfam" id="PF18266"/>
    </source>
</evidence>
<dbReference type="FunCoup" id="M4EX82">
    <property type="interactions" value="4011"/>
</dbReference>
<evidence type="ECO:0000256" key="4">
    <source>
        <dbReference type="ARBA" id="ARBA00022692"/>
    </source>
</evidence>
<dbReference type="InParanoid" id="M4EX82"/>
<organism evidence="12 13">
    <name type="scientific">Brassica campestris</name>
    <name type="common">Field mustard</name>
    <dbReference type="NCBI Taxonomy" id="3711"/>
    <lineage>
        <taxon>Eukaryota</taxon>
        <taxon>Viridiplantae</taxon>
        <taxon>Streptophyta</taxon>
        <taxon>Embryophyta</taxon>
        <taxon>Tracheophyta</taxon>
        <taxon>Spermatophyta</taxon>
        <taxon>Magnoliopsida</taxon>
        <taxon>eudicotyledons</taxon>
        <taxon>Gunneridae</taxon>
        <taxon>Pentapetalae</taxon>
        <taxon>rosids</taxon>
        <taxon>malvids</taxon>
        <taxon>Brassicales</taxon>
        <taxon>Brassicaceae</taxon>
        <taxon>Brassiceae</taxon>
        <taxon>Brassica</taxon>
    </lineage>
</organism>
<keyword evidence="4" id="KW-0812">Transmembrane</keyword>
<dbReference type="GO" id="GO:0005886">
    <property type="term" value="C:plasma membrane"/>
    <property type="evidence" value="ECO:0000318"/>
    <property type="project" value="GO_Central"/>
</dbReference>
<dbReference type="FunFam" id="3.40.630.10:FF:000075">
    <property type="entry name" value="Nicastrin"/>
    <property type="match status" value="1"/>
</dbReference>
<dbReference type="Gene3D" id="3.40.630.10">
    <property type="entry name" value="Zn peptidases"/>
    <property type="match status" value="1"/>
</dbReference>
<evidence type="ECO:0000313" key="13">
    <source>
        <dbReference type="Proteomes" id="UP000011750"/>
    </source>
</evidence>
<keyword evidence="9" id="KW-0325">Glycoprotein</keyword>
<evidence type="ECO:0000256" key="8">
    <source>
        <dbReference type="ARBA" id="ARBA00023136"/>
    </source>
</evidence>
<keyword evidence="13" id="KW-1185">Reference proteome</keyword>
<dbReference type="STRING" id="51351.M4EX82"/>
<evidence type="ECO:0000256" key="9">
    <source>
        <dbReference type="ARBA" id="ARBA00023180"/>
    </source>
</evidence>
<reference evidence="12" key="3">
    <citation type="submission" date="2023-03" db="UniProtKB">
        <authorList>
            <consortium name="EnsemblPlants"/>
        </authorList>
    </citation>
    <scope>IDENTIFICATION</scope>
    <source>
        <strain evidence="12">cv. Chiifu-401-42</strain>
    </source>
</reference>
<reference evidence="12 13" key="1">
    <citation type="journal article" date="2011" name="Nat. Genet.">
        <title>The genome of the mesopolyploid crop species Brassica rapa.</title>
        <authorList>
            <consortium name="Brassica rapa Genome Sequencing Project Consortium"/>
            <person name="Wang X."/>
            <person name="Wang H."/>
            <person name="Wang J."/>
            <person name="Sun R."/>
            <person name="Wu J."/>
            <person name="Liu S."/>
            <person name="Bai Y."/>
            <person name="Mun J.H."/>
            <person name="Bancroft I."/>
            <person name="Cheng F."/>
            <person name="Huang S."/>
            <person name="Li X."/>
            <person name="Hua W."/>
            <person name="Wang J."/>
            <person name="Wang X."/>
            <person name="Freeling M."/>
            <person name="Pires J.C."/>
            <person name="Paterson A.H."/>
            <person name="Chalhoub B."/>
            <person name="Wang B."/>
            <person name="Hayward A."/>
            <person name="Sharpe A.G."/>
            <person name="Park B.S."/>
            <person name="Weisshaar B."/>
            <person name="Liu B."/>
            <person name="Li B."/>
            <person name="Liu B."/>
            <person name="Tong C."/>
            <person name="Song C."/>
            <person name="Duran C."/>
            <person name="Peng C."/>
            <person name="Geng C."/>
            <person name="Koh C."/>
            <person name="Lin C."/>
            <person name="Edwards D."/>
            <person name="Mu D."/>
            <person name="Shen D."/>
            <person name="Soumpourou E."/>
            <person name="Li F."/>
            <person name="Fraser F."/>
            <person name="Conant G."/>
            <person name="Lassalle G."/>
            <person name="King G.J."/>
            <person name="Bonnema G."/>
            <person name="Tang H."/>
            <person name="Wang H."/>
            <person name="Belcram H."/>
            <person name="Zhou H."/>
            <person name="Hirakawa H."/>
            <person name="Abe H."/>
            <person name="Guo H."/>
            <person name="Wang H."/>
            <person name="Jin H."/>
            <person name="Parkin I.A."/>
            <person name="Batley J."/>
            <person name="Kim J.S."/>
            <person name="Just J."/>
            <person name="Li J."/>
            <person name="Xu J."/>
            <person name="Deng J."/>
            <person name="Kim J.A."/>
            <person name="Li J."/>
            <person name="Yu J."/>
            <person name="Meng J."/>
            <person name="Wang J."/>
            <person name="Min J."/>
            <person name="Poulain J."/>
            <person name="Wang J."/>
            <person name="Hatakeyama K."/>
            <person name="Wu K."/>
            <person name="Wang L."/>
            <person name="Fang L."/>
            <person name="Trick M."/>
            <person name="Links M.G."/>
            <person name="Zhao M."/>
            <person name="Jin M."/>
            <person name="Ramchiary N."/>
            <person name="Drou N."/>
            <person name="Berkman P.J."/>
            <person name="Cai Q."/>
            <person name="Huang Q."/>
            <person name="Li R."/>
            <person name="Tabata S."/>
            <person name="Cheng S."/>
            <person name="Zhang S."/>
            <person name="Zhang S."/>
            <person name="Huang S."/>
            <person name="Sato S."/>
            <person name="Sun S."/>
            <person name="Kwon S.J."/>
            <person name="Choi S.R."/>
            <person name="Lee T.H."/>
            <person name="Fan W."/>
            <person name="Zhao X."/>
            <person name="Tan X."/>
            <person name="Xu X."/>
            <person name="Wang Y."/>
            <person name="Qiu Y."/>
            <person name="Yin Y."/>
            <person name="Li Y."/>
            <person name="Du Y."/>
            <person name="Liao Y."/>
            <person name="Lim Y."/>
            <person name="Narusaka Y."/>
            <person name="Wang Y."/>
            <person name="Wang Z."/>
            <person name="Li Z."/>
            <person name="Wang Z."/>
            <person name="Xiong Z."/>
            <person name="Zhang Z."/>
        </authorList>
    </citation>
    <scope>NUCLEOTIDE SEQUENCE [LARGE SCALE GENOMIC DNA]</scope>
    <source>
        <strain evidence="12 13">cv. Chiifu-401-42</strain>
    </source>
</reference>
<dbReference type="GO" id="GO:0016485">
    <property type="term" value="P:protein processing"/>
    <property type="evidence" value="ECO:0000318"/>
    <property type="project" value="GO_Central"/>
</dbReference>
<dbReference type="PANTHER" id="PTHR21092">
    <property type="entry name" value="NICASTRIN"/>
    <property type="match status" value="1"/>
</dbReference>
<evidence type="ECO:0000256" key="5">
    <source>
        <dbReference type="ARBA" id="ARBA00022729"/>
    </source>
</evidence>
<dbReference type="Proteomes" id="UP000011750">
    <property type="component" value="Chromosome A04"/>
</dbReference>
<evidence type="ECO:0000313" key="12">
    <source>
        <dbReference type="EnsemblPlants" id="Bra033418.1-P"/>
    </source>
</evidence>
<dbReference type="PANTHER" id="PTHR21092:SF0">
    <property type="entry name" value="NICASTRIN"/>
    <property type="match status" value="1"/>
</dbReference>
<name>M4EX82_BRACM</name>
<evidence type="ECO:0000256" key="7">
    <source>
        <dbReference type="ARBA" id="ARBA00022989"/>
    </source>
</evidence>
<dbReference type="HOGENOM" id="CLU_029323_0_0_1"/>
<keyword evidence="5 10" id="KW-0732">Signal</keyword>
<dbReference type="GO" id="GO:0007219">
    <property type="term" value="P:Notch signaling pathway"/>
    <property type="evidence" value="ECO:0007669"/>
    <property type="project" value="UniProtKB-KW"/>
</dbReference>
<keyword evidence="8" id="KW-0472">Membrane</keyword>
<comment type="similarity">
    <text evidence="2">Belongs to the nicastrin family.</text>
</comment>
<reference evidence="12 13" key="2">
    <citation type="journal article" date="2018" name="Hortic Res">
        <title>Improved Brassica rapa reference genome by single-molecule sequencing and chromosome conformation capture technologies.</title>
        <authorList>
            <person name="Zhang L."/>
            <person name="Cai X."/>
            <person name="Wu J."/>
            <person name="Liu M."/>
            <person name="Grob S."/>
            <person name="Cheng F."/>
            <person name="Liang J."/>
            <person name="Cai C."/>
            <person name="Liu Z."/>
            <person name="Liu B."/>
            <person name="Wang F."/>
            <person name="Li S."/>
            <person name="Liu F."/>
            <person name="Li X."/>
            <person name="Cheng L."/>
            <person name="Yang W."/>
            <person name="Li M.H."/>
            <person name="Grossniklaus U."/>
            <person name="Zheng H."/>
            <person name="Wang X."/>
        </authorList>
    </citation>
    <scope>NUCLEOTIDE SEQUENCE [LARGE SCALE GENOMIC DNA]</scope>
    <source>
        <strain evidence="12 13">cv. Chiifu-401-42</strain>
    </source>
</reference>
<evidence type="ECO:0000256" key="3">
    <source>
        <dbReference type="ARBA" id="ARBA00015303"/>
    </source>
</evidence>
<keyword evidence="6" id="KW-0914">Notch signaling pathway</keyword>
<dbReference type="AlphaFoldDB" id="M4EX82"/>
<protein>
    <recommendedName>
        <fullName evidence="3">Nicastrin</fullName>
    </recommendedName>
</protein>
<dbReference type="eggNOG" id="KOG2657">
    <property type="taxonomic scope" value="Eukaryota"/>
</dbReference>
<feature type="signal peptide" evidence="10">
    <location>
        <begin position="1"/>
        <end position="29"/>
    </location>
</feature>
<comment type="subcellular location">
    <subcellularLocation>
        <location evidence="1">Membrane</location>
        <topology evidence="1">Single-pass type I membrane protein</topology>
    </subcellularLocation>
</comment>
<evidence type="ECO:0000256" key="6">
    <source>
        <dbReference type="ARBA" id="ARBA00022976"/>
    </source>
</evidence>
<dbReference type="SUPFAM" id="SSF53187">
    <property type="entry name" value="Zn-dependent exopeptidases"/>
    <property type="match status" value="1"/>
</dbReference>
<sequence length="681" mass="73535">MAMGLPRLVATAFTLTLVSIFLPLPFSLAGEITSIESVPDLQRLMYVAVDGYPCVRLLNLSGEIGCSNPGLSKVVAPIIKLKDVKDLVQPHTVLVTPDEMEDFFTRHVPLVSNDLSFASKIGGVLIESGSSFQQKLKGLSPDNMFPQAEFSPYGNVEYKWNPTASSIMWKAYNFPVYLLSESGMSAVHEFLSKKERKHKTYTSDVAEFSMVMETTKAGTHNSEACLQEGTCLPLGGYSVWSSLPPINVSSSNNRKPIVLTVASMDSASFFRDKSFGADSPISGLVALLGAVDALSRVEGFSNLKKQLVFLVLTGETWGYLGSRRFLHELDLHSDAVAGLSDTLIETVLEIGSVGKGLSGGINTFFAHKTRVSSATNKTLDALKVAQDSFASKNIKILSADKTNPGIPPSSLMAFMKKNPQTSAVVLEDFDTKFANKFYHSHLDDLSNVNSSSVVAAASVVARTLYILASDNKDTSSSALGSIQVNASFVEELLACLLSCEPGLSCNLVKDYISPTNTCPGNYAGVMSGEPSSNPYLGSVSDVSRFLWNFLAEKTSVQKGNTTSVCSKGSCSRTDQVCIKAESNKEGTCVVSTTRYVPAYSTRLKYADGAWTILPQNTSDSMGMVDPVWTESNWNTIGLQVYTVQHSAYDNAVLVARITVTTLAYFGIMVAKSFITKALKQD</sequence>
<dbReference type="EnsemblPlants" id="Bra033418.1">
    <property type="protein sequence ID" value="Bra033418.1-P"/>
    <property type="gene ID" value="Bra033418"/>
</dbReference>
<feature type="chain" id="PRO_5004052808" description="Nicastrin" evidence="10">
    <location>
        <begin position="30"/>
        <end position="681"/>
    </location>
</feature>
<dbReference type="Pfam" id="PF18266">
    <property type="entry name" value="Ncstrn_small"/>
    <property type="match status" value="1"/>
</dbReference>
<proteinExistence type="inferred from homology"/>